<gene>
    <name evidence="5" type="ORF">GTU77_02290</name>
</gene>
<feature type="region of interest" description="Disordered" evidence="3">
    <location>
        <begin position="1655"/>
        <end position="1677"/>
    </location>
</feature>
<feature type="region of interest" description="Disordered" evidence="3">
    <location>
        <begin position="1759"/>
        <end position="1786"/>
    </location>
</feature>
<keyword evidence="2" id="KW-0175">Coiled coil</keyword>
<reference evidence="5" key="1">
    <citation type="submission" date="2020-01" db="EMBL/GenBank/DDBJ databases">
        <title>First Reported Case and Whole Genome of Weissella confusa in an Equid.</title>
        <authorList>
            <person name="Little S.V."/>
            <person name="Lawhon S.D."/>
        </authorList>
    </citation>
    <scope>NUCLEOTIDE SEQUENCE</scope>
    <source>
        <strain evidence="5">718955</strain>
    </source>
</reference>
<accession>A0AAJ2YX34</accession>
<comment type="caution">
    <text evidence="5">The sequence shown here is derived from an EMBL/GenBank/DDBJ whole genome shotgun (WGS) entry which is preliminary data.</text>
</comment>
<evidence type="ECO:0000313" key="6">
    <source>
        <dbReference type="Proteomes" id="UP000719917"/>
    </source>
</evidence>
<evidence type="ECO:0000256" key="3">
    <source>
        <dbReference type="SAM" id="MobiDB-lite"/>
    </source>
</evidence>
<feature type="domain" description="MucBP" evidence="4">
    <location>
        <begin position="337"/>
        <end position="400"/>
    </location>
</feature>
<organism evidence="5 6">
    <name type="scientific">Weissella confusa</name>
    <name type="common">Lactobacillus confusus</name>
    <dbReference type="NCBI Taxonomy" id="1583"/>
    <lineage>
        <taxon>Bacteria</taxon>
        <taxon>Bacillati</taxon>
        <taxon>Bacillota</taxon>
        <taxon>Bacilli</taxon>
        <taxon>Lactobacillales</taxon>
        <taxon>Lactobacillaceae</taxon>
        <taxon>Weissella</taxon>
    </lineage>
</organism>
<feature type="compositionally biased region" description="Low complexity" evidence="3">
    <location>
        <begin position="2171"/>
        <end position="2189"/>
    </location>
</feature>
<dbReference type="Proteomes" id="UP000719917">
    <property type="component" value="Unassembled WGS sequence"/>
</dbReference>
<feature type="region of interest" description="Disordered" evidence="3">
    <location>
        <begin position="2164"/>
        <end position="2197"/>
    </location>
</feature>
<proteinExistence type="predicted"/>
<dbReference type="EMBL" id="JAAAMQ010000002">
    <property type="protein sequence ID" value="NBA11052.1"/>
    <property type="molecule type" value="Genomic_DNA"/>
</dbReference>
<evidence type="ECO:0000259" key="4">
    <source>
        <dbReference type="Pfam" id="PF06458"/>
    </source>
</evidence>
<feature type="region of interest" description="Disordered" evidence="3">
    <location>
        <begin position="2271"/>
        <end position="2305"/>
    </location>
</feature>
<evidence type="ECO:0000313" key="5">
    <source>
        <dbReference type="EMBL" id="NBA11052.1"/>
    </source>
</evidence>
<dbReference type="InterPro" id="IPR009459">
    <property type="entry name" value="MucBP_dom"/>
</dbReference>
<name>A0AAJ2YX34_WEICO</name>
<dbReference type="Pfam" id="PF06458">
    <property type="entry name" value="MucBP"/>
    <property type="match status" value="1"/>
</dbReference>
<protein>
    <recommendedName>
        <fullName evidence="4">MucBP domain-containing protein</fullName>
    </recommendedName>
</protein>
<dbReference type="RefSeq" id="WP_161690375.1">
    <property type="nucleotide sequence ID" value="NZ_JAAAMQ010000002.1"/>
</dbReference>
<sequence length="3277" mass="340281">MYSTLASAQAIERFDNTNNSGSTDGSYQTFTVNYRPATQTTSWVVDGLSPIKAGSTLASSVGTTSAALTIPYTDASLSTAGYTYVVKGPNGSTYSTLSSAVAANSIYDATNNSGATDSSAQVFTVSYVGQTQSAVIKYDPNGPLSAGTTFASTSGATNTSISFATNDGGLVRAGYTYTVTYAGSDKPDSVTYTTLSSALAAHPRYDSTAYTGTTDTASQAFIVTYKTNQYANLITSAVDTSGNSLLNYSAISEIANGPASSTISFSNKDSQLAKSGYTYVVQVYDQMGSAASLLGTYTTLASAVVAQKYDNTQNATNARTDAYQQQFRVVYSPRTATVTYNFVDQSGKTISPATSVTGPVGSNIPDGSKVIQGYTLVSSSGDTDGKFDDDLVSTITYTYKAQYQAANVVVDSSSPIKANSAVDSAAGVTSGSISFAKTDSQLAVSGYTYVVYAPNGSSYATLSAATAANSLYDNTENGSGSSDSSAQNFRVSYKANYQSAYIRVQQNSPINTGSMIESITGVTDGSMTFSTTDSNLVVSGYTYQVGYGPDASHTTYYSTLAEAMSAAGGKYDSTNNTASTDAEAQRFVVNYIPMSQAAVINVSADSPISANSQSVMSANGTTGNTINFLPSGSFTTADSQLAVSGYTYTVTYGSDTTSYATLSAAVSAHNKYNANNTTSGVSDAAPDMFTITYSANTQSAVIAVTSTSPISAGSLAGSASGSTSGAISFATDDQALGQLGYTYTVTGPDGTVYSNLASALANNGVYDNTNNSGTSDTAVQSFMVSYKAAYQEAQVILDSTGPYTSQSVAASASGVTSGSLGFSISDGDLALSGYHYTVWGRYGSRQYATLSSAVAAESSFDNTDNGSAVTDRRIQGFYVVYTADSQSAVVQIATNSPINAGQTMGSAAGVTSSSISFAANTENSLYSPGYHYTVTGPDGSTYSTLSSAVAANSLFDNTTNTGSIDGSVQSFMVSYTADSQIAVLAVDSDSPIDSGSVIDSVLGKTAEEIPFRGTDSLVKKPGYSYVVYYETNGDRSEPYATLSAAQADHTTFDNTSNDGTSDADMQSFIISYVALKQQATIVGDVNSPIYAGYQGPTTSGVTNGSMALPLSDGDLYEQGYSYVVTGPDGSEYATLSAASVANNVYDSTNNIGNSDADIQTFTVSYVAQYQSAALIAGSASNLPSNVTAGSTFASSAGVTSGRVSFATTDGDLARSGYRYTISTPDGTTFTTLSSALAGSTGLYDNTANAGASDASAQQYIVNYLPEIQTARVIISETTGDEHAGEVLSESTGNTNEKISFTLSDGSDLNDTNLQKLEMTKGYTYTVIVEHPNGSTSGPYATLQAAYDDNPVYDDDKKGITTFIIVPQASYQEAVVNIGSAGAQSAYATSASGVTSGAINFGDLESSLAVSGYGYTVTVTDDDGNRIEYATLSAAVAAVGNYDNTVNGLNQSDSSAQAFDVNYTADYQSANVTFSGAPMSSVAFVGETSATLESTKFTADSGYYFDAQQPSYSGATASVSSDGKELWVSFTYDDTNNSAASDSNPQNFEVTLQPATQQGNITYSYSNAVSVPSDAPADESLSGKTGQPHSGTIKAPSGYYIAAINGDQYNVTYNDAATEAEYTLIWDDTPNGNVATDSEPQNLVVIFAPGNQRATVSQTMPDGTNTTVNTQNGRTDKDYSYEYTAPSGYYVADDGVTTDSKGLITDAISTDGTKVTLTGKFDNNYTHYADENGGTDPEPQNATIKLTASKQTVQFQINVPDGATSVSPDTKSTDGLTGGQIGTPAGYTDAELQKDGYTYTVTGPDGVVYNTMADALAANPNFDETNNGSSDTDAEMQQFVVTYKADQQTATITQQYADGAENTPAFPQANQTLTNGTDQITTGTITAPKGYKIATVPQVTGMRMDWQIATDGSSATYTITFDAVADNDGASQAAIITYVPVEQQVRVDLYDEVGRPLTDSQGNKQYVLTGQTNNKVDYTQIAPEVPGYTLTSNSRNTALTYDNDSTTTQVVKYIYTDVTDPVVASDKVKNTMTASTSGAPATEADFLKAINYVANTKTESDTVTDNQQNVPGDGITISSDYETVLSQLKASGGGTATVTVTAMDASGNQTPWQVTLTLIETAPVSKETTVADAQAALDKLASDPKAAADDVATAQKNLEDAINEAKQDRANAEAAAKAAQDAANASAESANPEVAKAQQALQTALDGAANDTGTTQAIEDATSALDNAVARAEASSVDTAPVSQEPGVTEAQQKLDKLLADSTATTEEIKQATQELEDAVETAKAERDAANTDANDVQDQVADTSSQAVKDAVQKLEDLQTQAAADGATTDQIKQATQDVVDAVKNAAQAALDASTTPVTNEPSVQDAKSALEEVLNDPNSTPKQIVDATNAYEKAVADAKLDREDANDLAQQELEEASTSNQAADNAVQDAQKKLEDLLDKATNGDANALTQDIANATKELQDAVNAAGTAQTTARTEANTVLGQTAPVSNETEVSDAVQNLQTVLDNPKATADQITAATKLLQEAVDEANTQRNAANSNAVSAINAAGASNQADEPEVQAAAQKLQDLIDQAAGDSADALTQDIIDATKALQDVVNAAATSQEDARQAAETALGDTAPVSNEAATSAAISDLNTVLNDPTATVTAIKEATQQLLNAIAADKANRSDANTQANTAIRDAQASNQAGEPEVIIALQKLKDDQALAANDSSAALTQTILDDIQALKNAEQIALQNQSDARSRAEEAMDNTPAVTNEATVQNALDNLNKVLNDPSSTVAEIDNATQALADATNTAKSDRDAANQKADTAISKAQNSNQGAEQTVQDAIRALQEVQEEAANDSADALTADIQQKIAELQTAVTAAAKTQEEARNAADDAKQQIAPVTNEPAVQTALDELNEVLNNPASTAEAIKQATQQLLNATEDTLEARDAAKTDAQNAITNALGSDQSAEPAIQAAIKNLQDVIKNANADSPDALTEDIKAAQKALEDAMSGADAKQQAARDAAQDLIGKTAPVSNEVATAQARNALESVLANTLATANDIEDATQTLQEALAADNEKRDSATTTGNQLIETTNAGATSNEPLVQKALTDLQNVIDEAAMDTSNALTKDIQAAIDALNAANDTAKVNQATAREAADNAISQTAPVSNESAVKEAQDKLQSLLNDPTSTAKDIEEATKTLITATETAKSLRDDANDTAETTIDGVQNDDVANEPSVQAAIDRLRDVMNEAAANNENDLTVDIQRATDDLKTAITAANTSRQTAVDAAETLLQQTAPFIK</sequence>
<feature type="compositionally biased region" description="Polar residues" evidence="3">
    <location>
        <begin position="2291"/>
        <end position="2305"/>
    </location>
</feature>
<evidence type="ECO:0000256" key="1">
    <source>
        <dbReference type="ARBA" id="ARBA00022737"/>
    </source>
</evidence>
<feature type="coiled-coil region" evidence="2">
    <location>
        <begin position="2807"/>
        <end position="2878"/>
    </location>
</feature>
<feature type="compositionally biased region" description="Polar residues" evidence="3">
    <location>
        <begin position="1655"/>
        <end position="1672"/>
    </location>
</feature>
<feature type="coiled-coil region" evidence="2">
    <location>
        <begin position="2396"/>
        <end position="2467"/>
    </location>
</feature>
<dbReference type="Gene3D" id="3.10.20.320">
    <property type="entry name" value="Putative peptidoglycan bound protein (lpxtg motif)"/>
    <property type="match status" value="1"/>
</dbReference>
<feature type="compositionally biased region" description="Basic and acidic residues" evidence="3">
    <location>
        <begin position="2280"/>
        <end position="2289"/>
    </location>
</feature>
<keyword evidence="1" id="KW-0677">Repeat</keyword>
<evidence type="ECO:0000256" key="2">
    <source>
        <dbReference type="SAM" id="Coils"/>
    </source>
</evidence>
<feature type="compositionally biased region" description="Polar residues" evidence="3">
    <location>
        <begin position="1763"/>
        <end position="1774"/>
    </location>
</feature>